<keyword evidence="16" id="KW-1185">Reference proteome</keyword>
<keyword evidence="4" id="KW-0134">Cell wall</keyword>
<dbReference type="SUPFAM" id="SSF51126">
    <property type="entry name" value="Pectin lyase-like"/>
    <property type="match status" value="1"/>
</dbReference>
<evidence type="ECO:0000256" key="12">
    <source>
        <dbReference type="PROSITE-ProRule" id="PRU10052"/>
    </source>
</evidence>
<dbReference type="Gene3D" id="2.160.20.10">
    <property type="entry name" value="Single-stranded right-handed beta-helix, Pectin lyase-like"/>
    <property type="match status" value="1"/>
</dbReference>
<dbReference type="InterPro" id="IPR011050">
    <property type="entry name" value="Pectin_lyase_fold/virulence"/>
</dbReference>
<organism evidence="15 16">
    <name type="scientific">Oldenlandia corymbosa var. corymbosa</name>
    <dbReference type="NCBI Taxonomy" id="529605"/>
    <lineage>
        <taxon>Eukaryota</taxon>
        <taxon>Viridiplantae</taxon>
        <taxon>Streptophyta</taxon>
        <taxon>Embryophyta</taxon>
        <taxon>Tracheophyta</taxon>
        <taxon>Spermatophyta</taxon>
        <taxon>Magnoliopsida</taxon>
        <taxon>eudicotyledons</taxon>
        <taxon>Gunneridae</taxon>
        <taxon>Pentapetalae</taxon>
        <taxon>asterids</taxon>
        <taxon>lamiids</taxon>
        <taxon>Gentianales</taxon>
        <taxon>Rubiaceae</taxon>
        <taxon>Rubioideae</taxon>
        <taxon>Spermacoceae</taxon>
        <taxon>Hedyotis-Oldenlandia complex</taxon>
        <taxon>Oldenlandia</taxon>
    </lineage>
</organism>
<evidence type="ECO:0000256" key="6">
    <source>
        <dbReference type="ARBA" id="ARBA00022729"/>
    </source>
</evidence>
<protein>
    <recommendedName>
        <fullName evidence="3">endo-polygalacturonase</fullName>
        <ecNumber evidence="3">3.2.1.15</ecNumber>
    </recommendedName>
    <alternativeName>
        <fullName evidence="11">Pectinase</fullName>
    </alternativeName>
</protein>
<evidence type="ECO:0000313" key="16">
    <source>
        <dbReference type="Proteomes" id="UP001161247"/>
    </source>
</evidence>
<accession>A0AAV1D6H1</accession>
<evidence type="ECO:0000256" key="7">
    <source>
        <dbReference type="ARBA" id="ARBA00022801"/>
    </source>
</evidence>
<comment type="similarity">
    <text evidence="2 13">Belongs to the glycosyl hydrolase 28 family.</text>
</comment>
<dbReference type="PROSITE" id="PS00502">
    <property type="entry name" value="POLYGALACTURONASE"/>
    <property type="match status" value="1"/>
</dbReference>
<keyword evidence="7 13" id="KW-0378">Hydrolase</keyword>
<comment type="subcellular location">
    <subcellularLocation>
        <location evidence="1">Secreted</location>
        <location evidence="1">Cell wall</location>
    </subcellularLocation>
</comment>
<dbReference type="GO" id="GO:0009901">
    <property type="term" value="P:anther dehiscence"/>
    <property type="evidence" value="ECO:0007669"/>
    <property type="project" value="UniProtKB-ARBA"/>
</dbReference>
<evidence type="ECO:0000256" key="5">
    <source>
        <dbReference type="ARBA" id="ARBA00022525"/>
    </source>
</evidence>
<feature type="compositionally biased region" description="Basic residues" evidence="14">
    <location>
        <begin position="445"/>
        <end position="455"/>
    </location>
</feature>
<evidence type="ECO:0000256" key="14">
    <source>
        <dbReference type="SAM" id="MobiDB-lite"/>
    </source>
</evidence>
<dbReference type="GO" id="GO:0009830">
    <property type="term" value="P:cell wall modification involved in abscission"/>
    <property type="evidence" value="ECO:0007669"/>
    <property type="project" value="UniProtKB-ARBA"/>
</dbReference>
<dbReference type="GO" id="GO:0004650">
    <property type="term" value="F:polygalacturonase activity"/>
    <property type="evidence" value="ECO:0007669"/>
    <property type="project" value="UniProtKB-EC"/>
</dbReference>
<dbReference type="GO" id="GO:0010047">
    <property type="term" value="P:fruit dehiscence"/>
    <property type="evidence" value="ECO:0007669"/>
    <property type="project" value="UniProtKB-ARBA"/>
</dbReference>
<dbReference type="InterPro" id="IPR006626">
    <property type="entry name" value="PbH1"/>
</dbReference>
<dbReference type="EC" id="3.2.1.15" evidence="3"/>
<evidence type="ECO:0000256" key="1">
    <source>
        <dbReference type="ARBA" id="ARBA00004191"/>
    </source>
</evidence>
<dbReference type="InterPro" id="IPR000743">
    <property type="entry name" value="Glyco_hydro_28"/>
</dbReference>
<evidence type="ECO:0000256" key="4">
    <source>
        <dbReference type="ARBA" id="ARBA00022512"/>
    </source>
</evidence>
<keyword evidence="8 13" id="KW-0326">Glycosidase</keyword>
<dbReference type="Pfam" id="PF00295">
    <property type="entry name" value="Glyco_hydro_28"/>
    <property type="match status" value="1"/>
</dbReference>
<feature type="region of interest" description="Disordered" evidence="14">
    <location>
        <begin position="436"/>
        <end position="464"/>
    </location>
</feature>
<keyword evidence="6" id="KW-0732">Signal</keyword>
<dbReference type="SMART" id="SM00710">
    <property type="entry name" value="PbH1"/>
    <property type="match status" value="6"/>
</dbReference>
<keyword evidence="9" id="KW-0961">Cell wall biogenesis/degradation</keyword>
<comment type="catalytic activity">
    <reaction evidence="10">
        <text>(1,4-alpha-D-galacturonosyl)n+m + H2O = (1,4-alpha-D-galacturonosyl)n + (1,4-alpha-D-galacturonosyl)m.</text>
        <dbReference type="EC" id="3.2.1.15"/>
    </reaction>
</comment>
<evidence type="ECO:0000256" key="13">
    <source>
        <dbReference type="RuleBase" id="RU361169"/>
    </source>
</evidence>
<proteinExistence type="inferred from homology"/>
<evidence type="ECO:0000256" key="8">
    <source>
        <dbReference type="ARBA" id="ARBA00023295"/>
    </source>
</evidence>
<name>A0AAV1D6H1_OLDCO</name>
<dbReference type="GO" id="GO:0005975">
    <property type="term" value="P:carbohydrate metabolic process"/>
    <property type="evidence" value="ECO:0007669"/>
    <property type="project" value="InterPro"/>
</dbReference>
<keyword evidence="5" id="KW-0964">Secreted</keyword>
<dbReference type="AlphaFoldDB" id="A0AAV1D6H1"/>
<dbReference type="FunFam" id="2.160.20.10:FF:000028">
    <property type="entry name" value="Polygalacturonase QRT2"/>
    <property type="match status" value="1"/>
</dbReference>
<evidence type="ECO:0000313" key="15">
    <source>
        <dbReference type="EMBL" id="CAI9103051.1"/>
    </source>
</evidence>
<gene>
    <name evidence="15" type="ORF">OLC1_LOCUS12282</name>
</gene>
<evidence type="ECO:0000256" key="11">
    <source>
        <dbReference type="ARBA" id="ARBA00083621"/>
    </source>
</evidence>
<evidence type="ECO:0000256" key="2">
    <source>
        <dbReference type="ARBA" id="ARBA00008834"/>
    </source>
</evidence>
<evidence type="ECO:0000256" key="10">
    <source>
        <dbReference type="ARBA" id="ARBA00034074"/>
    </source>
</evidence>
<dbReference type="PANTHER" id="PTHR31375">
    <property type="match status" value="1"/>
</dbReference>
<dbReference type="Proteomes" id="UP001161247">
    <property type="component" value="Chromosome 4"/>
</dbReference>
<reference evidence="15" key="1">
    <citation type="submission" date="2023-03" db="EMBL/GenBank/DDBJ databases">
        <authorList>
            <person name="Julca I."/>
        </authorList>
    </citation>
    <scope>NUCLEOTIDE SEQUENCE</scope>
</reference>
<evidence type="ECO:0000256" key="3">
    <source>
        <dbReference type="ARBA" id="ARBA00012736"/>
    </source>
</evidence>
<evidence type="ECO:0000256" key="9">
    <source>
        <dbReference type="ARBA" id="ARBA00023316"/>
    </source>
</evidence>
<sequence length="464" mass="51668">MKMIIECFLLATIFIVLIYSRSFLDHEFYVNRKIGNPIPSTEISRRKENIGYHQFQNSTRGKSPSRPLTSYVVNVDNFGAAANGSDDTQAFMKAWEKACCTRGSILLVPEKKEYHLKQIIFEGPCESGITVRIQGNITASKDKSDFQKDPKFWIKFQNLTNFTVDGGGVIIGNGHVWWSKSCKLNKKQPCVRAPTALLFSNCTNLKVMLIQIENAQQMHLKFLGCENVEVSNLKIKSPGKSPNTDGIHVTGSTNVQILNSEIGTGDDCISIVNGSYNIRAMGIKCGPGHGISIGSLGKDGDEDQVANVLVSEATFTRTSNGVRIKSWQGGRGYAKNIVFQNIKMQNVMNPIIIDQFYCNKEQRCKLQKNGVHVENVLYKNITGTSASREGVILQCSETFPCEGVKLQNVQIYHNGRNSSASCSNVNVLELGTNTPQCSSKEPGKIRRYRKKRKTKHNQEDNHQS</sequence>
<dbReference type="EMBL" id="OX459121">
    <property type="protein sequence ID" value="CAI9103051.1"/>
    <property type="molecule type" value="Genomic_DNA"/>
</dbReference>
<feature type="active site" evidence="12">
    <location>
        <position position="289"/>
    </location>
</feature>
<dbReference type="InterPro" id="IPR012334">
    <property type="entry name" value="Pectin_lyas_fold"/>
</dbReference>